<protein>
    <submittedName>
        <fullName evidence="2">DUF2946 domain-containing protein</fullName>
    </submittedName>
</protein>
<accession>A0A5C6U222</accession>
<reference evidence="2 3" key="1">
    <citation type="submission" date="2019-08" db="EMBL/GenBank/DDBJ databases">
        <authorList>
            <person name="Khan S.A."/>
            <person name="Jeon C.O."/>
            <person name="Jeong S.E."/>
        </authorList>
    </citation>
    <scope>NUCLEOTIDE SEQUENCE [LARGE SCALE GENOMIC DNA]</scope>
    <source>
        <strain evidence="3">IMCC1728</strain>
    </source>
</reference>
<evidence type="ECO:0000313" key="2">
    <source>
        <dbReference type="EMBL" id="TXC66947.1"/>
    </source>
</evidence>
<keyword evidence="1" id="KW-0732">Signal</keyword>
<evidence type="ECO:0000256" key="1">
    <source>
        <dbReference type="SAM" id="SignalP"/>
    </source>
</evidence>
<name>A0A5C6U222_9BURK</name>
<sequence length="118" mass="12210">MDAVRRLFRQAAALALIAMLGLALAPTVSHALAAKLASAQPWNELCSVDGEQDAGAQLAHCPLCVQPGHSPALPSPARSWAVPLEAFDEVPVAAGEHIALRFARVVPPSRAPPPVAVA</sequence>
<dbReference type="Pfam" id="PF11162">
    <property type="entry name" value="DUF2946"/>
    <property type="match status" value="1"/>
</dbReference>
<organism evidence="2 3">
    <name type="scientific">Piscinibacter aquaticus</name>
    <dbReference type="NCBI Taxonomy" id="392597"/>
    <lineage>
        <taxon>Bacteria</taxon>
        <taxon>Pseudomonadati</taxon>
        <taxon>Pseudomonadota</taxon>
        <taxon>Betaproteobacteria</taxon>
        <taxon>Burkholderiales</taxon>
        <taxon>Sphaerotilaceae</taxon>
        <taxon>Piscinibacter</taxon>
    </lineage>
</organism>
<keyword evidence="3" id="KW-1185">Reference proteome</keyword>
<comment type="caution">
    <text evidence="2">The sequence shown here is derived from an EMBL/GenBank/DDBJ whole genome shotgun (WGS) entry which is preliminary data.</text>
</comment>
<dbReference type="AlphaFoldDB" id="A0A5C6U222"/>
<evidence type="ECO:0000313" key="3">
    <source>
        <dbReference type="Proteomes" id="UP000321832"/>
    </source>
</evidence>
<dbReference type="EMBL" id="VOPW01000001">
    <property type="protein sequence ID" value="TXC66947.1"/>
    <property type="molecule type" value="Genomic_DNA"/>
</dbReference>
<feature type="signal peptide" evidence="1">
    <location>
        <begin position="1"/>
        <end position="25"/>
    </location>
</feature>
<feature type="chain" id="PRO_5023124934" evidence="1">
    <location>
        <begin position="26"/>
        <end position="118"/>
    </location>
</feature>
<gene>
    <name evidence="2" type="ORF">FSC37_17770</name>
</gene>
<dbReference type="InterPro" id="IPR021333">
    <property type="entry name" value="DUF2946"/>
</dbReference>
<dbReference type="Proteomes" id="UP000321832">
    <property type="component" value="Unassembled WGS sequence"/>
</dbReference>
<proteinExistence type="predicted"/>